<dbReference type="GO" id="GO:0006355">
    <property type="term" value="P:regulation of DNA-templated transcription"/>
    <property type="evidence" value="ECO:0007669"/>
    <property type="project" value="InterPro"/>
</dbReference>
<dbReference type="GeneID" id="69642376"/>
<evidence type="ECO:0000259" key="1">
    <source>
        <dbReference type="Pfam" id="PF22513"/>
    </source>
</evidence>
<accession>A0A3Q9J5C7</accession>
<gene>
    <name evidence="2" type="ORF">CVS54_02593</name>
</gene>
<proteinExistence type="predicted"/>
<evidence type="ECO:0000313" key="3">
    <source>
        <dbReference type="Proteomes" id="UP000274841"/>
    </source>
</evidence>
<protein>
    <submittedName>
        <fullName evidence="2">Antitoxin VapB12</fullName>
    </submittedName>
</protein>
<sequence length="83" mass="9187">MLQVRNLPDDVHARLKERAAAERMSLSDYVAAQLTSLVQYRTNAEIVAAARARAAARGSALTRDQVLEARDAARADRDAEHDR</sequence>
<reference evidence="2 3" key="1">
    <citation type="submission" date="2018-08" db="EMBL/GenBank/DDBJ databases">
        <title>Microbacterium oxydans strain HG3.</title>
        <authorList>
            <person name="ORTET P."/>
        </authorList>
    </citation>
    <scope>NUCLEOTIDE SEQUENCE [LARGE SCALE GENOMIC DNA]</scope>
    <source>
        <strain evidence="2 3">HG3</strain>
    </source>
</reference>
<name>A0A3Q9J5C7_9MICO</name>
<dbReference type="Proteomes" id="UP000274841">
    <property type="component" value="Chromosome"/>
</dbReference>
<dbReference type="InterPro" id="IPR053853">
    <property type="entry name" value="FitA-like_RHH"/>
</dbReference>
<dbReference type="EMBL" id="CP031422">
    <property type="protein sequence ID" value="AZS41244.1"/>
    <property type="molecule type" value="Genomic_DNA"/>
</dbReference>
<feature type="domain" description="Antitoxin FitA-like ribbon-helix-helix" evidence="1">
    <location>
        <begin position="2"/>
        <end position="36"/>
    </location>
</feature>
<organism evidence="2 3">
    <name type="scientific">Microbacterium oxydans</name>
    <dbReference type="NCBI Taxonomy" id="82380"/>
    <lineage>
        <taxon>Bacteria</taxon>
        <taxon>Bacillati</taxon>
        <taxon>Actinomycetota</taxon>
        <taxon>Actinomycetes</taxon>
        <taxon>Micrococcales</taxon>
        <taxon>Microbacteriaceae</taxon>
        <taxon>Microbacterium</taxon>
    </lineage>
</organism>
<dbReference type="InterPro" id="IPR010985">
    <property type="entry name" value="Ribbon_hlx_hlx"/>
</dbReference>
<evidence type="ECO:0000313" key="2">
    <source>
        <dbReference type="EMBL" id="AZS41244.1"/>
    </source>
</evidence>
<dbReference type="SUPFAM" id="SSF47598">
    <property type="entry name" value="Ribbon-helix-helix"/>
    <property type="match status" value="1"/>
</dbReference>
<dbReference type="Pfam" id="PF22513">
    <property type="entry name" value="FitA-like_RHH"/>
    <property type="match status" value="1"/>
</dbReference>
<dbReference type="AlphaFoldDB" id="A0A3Q9J5C7"/>
<dbReference type="RefSeq" id="WP_082108764.1">
    <property type="nucleotide sequence ID" value="NZ_BAAAKO010000002.1"/>
</dbReference>
<dbReference type="KEGG" id="moy:CVS54_02593"/>